<protein>
    <submittedName>
        <fullName evidence="3">Uncharacterized protein LOC114251056</fullName>
    </submittedName>
</protein>
<feature type="transmembrane region" description="Helical" evidence="1">
    <location>
        <begin position="579"/>
        <end position="598"/>
    </location>
</feature>
<keyword evidence="1" id="KW-0472">Membrane</keyword>
<dbReference type="Proteomes" id="UP000504629">
    <property type="component" value="Unplaced"/>
</dbReference>
<feature type="transmembrane region" description="Helical" evidence="1">
    <location>
        <begin position="46"/>
        <end position="68"/>
    </location>
</feature>
<evidence type="ECO:0000313" key="3">
    <source>
        <dbReference type="RefSeq" id="XP_028041035.1"/>
    </source>
</evidence>
<dbReference type="AlphaFoldDB" id="A0A6J2KG83"/>
<feature type="transmembrane region" description="Helical" evidence="1">
    <location>
        <begin position="518"/>
        <end position="536"/>
    </location>
</feature>
<organism evidence="2 3">
    <name type="scientific">Bombyx mandarina</name>
    <name type="common">Wild silk moth</name>
    <name type="synonym">Wild silkworm</name>
    <dbReference type="NCBI Taxonomy" id="7092"/>
    <lineage>
        <taxon>Eukaryota</taxon>
        <taxon>Metazoa</taxon>
        <taxon>Ecdysozoa</taxon>
        <taxon>Arthropoda</taxon>
        <taxon>Hexapoda</taxon>
        <taxon>Insecta</taxon>
        <taxon>Pterygota</taxon>
        <taxon>Neoptera</taxon>
        <taxon>Endopterygota</taxon>
        <taxon>Lepidoptera</taxon>
        <taxon>Glossata</taxon>
        <taxon>Ditrysia</taxon>
        <taxon>Bombycoidea</taxon>
        <taxon>Bombycidae</taxon>
        <taxon>Bombycinae</taxon>
        <taxon>Bombyx</taxon>
    </lineage>
</organism>
<dbReference type="InterPro" id="IPR011701">
    <property type="entry name" value="MFS"/>
</dbReference>
<feature type="transmembrane region" description="Helical" evidence="1">
    <location>
        <begin position="604"/>
        <end position="625"/>
    </location>
</feature>
<sequence>MPEKQNFTKKSILVTPSRVVNNPDEIEGGEETEIAAQISVPQDGGWGWVVVIGAFFSILIMDGVVFTFGSLLNDMANDLKLQESLVNLINSIAVALYFVMGPLASALINRFGFRACMMTGSVICTFCLFCSYFITSYLGMCIFYGAMTGFGCCLINMSSSLVVGFYFEKLRSIALSVTTTGSSIGIMIMFPINSYLVKLGGWRLPTLIHSGLFGLIFYFGMTFRPLLSLTVVNTSDDPTRTVTYLPSISTASVRRSPSRISKVEVLTPTATERLFGAVSNANFPTAAAVVEDNTVLPTSQAGPSTLAVSKITLKANSPQGGISRRQLQRVRSAISSSVLDKTKRNIELTVHEDKSVHKGCCGRLFHWESHDPQLRPLYRDDAFYDGKLKNLPVYQKSMLNTTEETKTGLEYQLAVSRAVTTADLQENKGLFTTAARRILATMMDPKLLKRCSFLLLCTSGMLTYLGYLVPYVFIQNRNENAGIAANDCRFFVSAIAFANTAGRLALGFIAYKVDPLKLYFLSCTISGVATICSNFSFDLHYQYLYCCIFGFSIASVASLRCMIIVNIYGLDKLTNGTGIILMFQGIGSLVSTPVASVIKKHFGYSAAFYVAGSCLTLSGLCLLPLKNIAIVENRKIENLKRNFIKTNT</sequence>
<proteinExistence type="predicted"/>
<feature type="transmembrane region" description="Helical" evidence="1">
    <location>
        <begin position="542"/>
        <end position="567"/>
    </location>
</feature>
<feature type="transmembrane region" description="Helical" evidence="1">
    <location>
        <begin position="142"/>
        <end position="167"/>
    </location>
</feature>
<dbReference type="InterPro" id="IPR036259">
    <property type="entry name" value="MFS_trans_sf"/>
</dbReference>
<reference evidence="3" key="1">
    <citation type="submission" date="2025-08" db="UniProtKB">
        <authorList>
            <consortium name="RefSeq"/>
        </authorList>
    </citation>
    <scope>IDENTIFICATION</scope>
    <source>
        <tissue evidence="3">Silk gland</tissue>
    </source>
</reference>
<feature type="transmembrane region" description="Helical" evidence="1">
    <location>
        <begin position="115"/>
        <end position="136"/>
    </location>
</feature>
<dbReference type="SUPFAM" id="SSF103473">
    <property type="entry name" value="MFS general substrate transporter"/>
    <property type="match status" value="1"/>
</dbReference>
<dbReference type="PANTHER" id="PTHR11360:SF238">
    <property type="entry name" value="SD10469P"/>
    <property type="match status" value="1"/>
</dbReference>
<feature type="transmembrane region" description="Helical" evidence="1">
    <location>
        <begin position="174"/>
        <end position="196"/>
    </location>
</feature>
<feature type="transmembrane region" description="Helical" evidence="1">
    <location>
        <begin position="88"/>
        <end position="108"/>
    </location>
</feature>
<dbReference type="Gene3D" id="1.20.1250.20">
    <property type="entry name" value="MFS general substrate transporter like domains"/>
    <property type="match status" value="2"/>
</dbReference>
<dbReference type="GeneID" id="114251056"/>
<dbReference type="GO" id="GO:0008028">
    <property type="term" value="F:monocarboxylic acid transmembrane transporter activity"/>
    <property type="evidence" value="ECO:0007669"/>
    <property type="project" value="TreeGrafter"/>
</dbReference>
<keyword evidence="1" id="KW-0812">Transmembrane</keyword>
<evidence type="ECO:0000313" key="2">
    <source>
        <dbReference type="Proteomes" id="UP000504629"/>
    </source>
</evidence>
<name>A0A6J2KG83_BOMMA</name>
<accession>A0A6J2KG83</accession>
<gene>
    <name evidence="3" type="primary">LOC114251056</name>
</gene>
<dbReference type="OrthoDB" id="6509908at2759"/>
<dbReference type="RefSeq" id="XP_028041035.1">
    <property type="nucleotide sequence ID" value="XM_028185234.1"/>
</dbReference>
<feature type="transmembrane region" description="Helical" evidence="1">
    <location>
        <begin position="490"/>
        <end position="511"/>
    </location>
</feature>
<dbReference type="PANTHER" id="PTHR11360">
    <property type="entry name" value="MONOCARBOXYLATE TRANSPORTER"/>
    <property type="match status" value="1"/>
</dbReference>
<dbReference type="Pfam" id="PF07690">
    <property type="entry name" value="MFS_1"/>
    <property type="match status" value="2"/>
</dbReference>
<evidence type="ECO:0000256" key="1">
    <source>
        <dbReference type="SAM" id="Phobius"/>
    </source>
</evidence>
<dbReference type="InterPro" id="IPR050327">
    <property type="entry name" value="Proton-linked_MCT"/>
</dbReference>
<feature type="transmembrane region" description="Helical" evidence="1">
    <location>
        <begin position="451"/>
        <end position="470"/>
    </location>
</feature>
<dbReference type="KEGG" id="bman:114251056"/>
<keyword evidence="2" id="KW-1185">Reference proteome</keyword>
<keyword evidence="1" id="KW-1133">Transmembrane helix</keyword>